<protein>
    <submittedName>
        <fullName evidence="1">Uncharacterized protein</fullName>
    </submittedName>
</protein>
<dbReference type="Proteomes" id="UP001524383">
    <property type="component" value="Unassembled WGS sequence"/>
</dbReference>
<dbReference type="AlphaFoldDB" id="A0ABD4TJ04"/>
<dbReference type="EMBL" id="VOTZ01000006">
    <property type="protein sequence ID" value="MCQ1538164.1"/>
    <property type="molecule type" value="Genomic_DNA"/>
</dbReference>
<comment type="caution">
    <text evidence="1">The sequence shown here is derived from an EMBL/GenBank/DDBJ whole genome shotgun (WGS) entry which is preliminary data.</text>
</comment>
<organism evidence="1 2">
    <name type="scientific">Methanocalculus taiwanensis</name>
    <dbReference type="NCBI Taxonomy" id="106207"/>
    <lineage>
        <taxon>Archaea</taxon>
        <taxon>Methanobacteriati</taxon>
        <taxon>Methanobacteriota</taxon>
        <taxon>Stenosarchaea group</taxon>
        <taxon>Methanomicrobia</taxon>
        <taxon>Methanomicrobiales</taxon>
        <taxon>Methanocalculaceae</taxon>
        <taxon>Methanocalculus</taxon>
    </lineage>
</organism>
<name>A0ABD4TJ04_9EURY</name>
<keyword evidence="2" id="KW-1185">Reference proteome</keyword>
<accession>A0ABD4TJ04</accession>
<sequence length="100" mass="11502">MLRTFRALIKDNHVEWDNDTERLIPTHSPVPVLITIVDDQIPSVEDSHAQRGKRMAAALNTLSKMNVFGEIDDPVTWQRHIRQDRRLPGRHDADLSPQSN</sequence>
<evidence type="ECO:0000313" key="2">
    <source>
        <dbReference type="Proteomes" id="UP001524383"/>
    </source>
</evidence>
<reference evidence="1 2" key="1">
    <citation type="submission" date="2019-08" db="EMBL/GenBank/DDBJ databases">
        <authorList>
            <person name="Chen S.-C."/>
            <person name="Lai M.-C."/>
            <person name="You Y.-T."/>
        </authorList>
    </citation>
    <scope>NUCLEOTIDE SEQUENCE [LARGE SCALE GENOMIC DNA]</scope>
    <source>
        <strain evidence="1 2">P2F9704a</strain>
    </source>
</reference>
<proteinExistence type="predicted"/>
<evidence type="ECO:0000313" key="1">
    <source>
        <dbReference type="EMBL" id="MCQ1538164.1"/>
    </source>
</evidence>
<gene>
    <name evidence="1" type="ORF">FTO68_04045</name>
</gene>
<dbReference type="RefSeq" id="WP_255332106.1">
    <property type="nucleotide sequence ID" value="NZ_VOTZ01000006.1"/>
</dbReference>